<evidence type="ECO:0000313" key="5">
    <source>
        <dbReference type="Proteomes" id="UP000199533"/>
    </source>
</evidence>
<dbReference type="InterPro" id="IPR051398">
    <property type="entry name" value="Polysacch_Deacetylase"/>
</dbReference>
<dbReference type="Gene3D" id="3.20.20.370">
    <property type="entry name" value="Glycoside hydrolase/deacetylase"/>
    <property type="match status" value="1"/>
</dbReference>
<comment type="subcellular location">
    <subcellularLocation>
        <location evidence="1">Secreted</location>
    </subcellularLocation>
</comment>
<proteinExistence type="predicted"/>
<dbReference type="RefSeq" id="WP_090699502.1">
    <property type="nucleotide sequence ID" value="NZ_FOSP01000013.1"/>
</dbReference>
<dbReference type="STRING" id="52441.SAMN05216302_101318"/>
<keyword evidence="5" id="KW-1185">Reference proteome</keyword>
<dbReference type="OrthoDB" id="9814639at2"/>
<feature type="domain" description="NodB homology" evidence="3">
    <location>
        <begin position="79"/>
        <end position="128"/>
    </location>
</feature>
<dbReference type="GO" id="GO:0005576">
    <property type="term" value="C:extracellular region"/>
    <property type="evidence" value="ECO:0007669"/>
    <property type="project" value="UniProtKB-SubCell"/>
</dbReference>
<accession>A0A1I4BQB0</accession>
<dbReference type="PANTHER" id="PTHR34216:SF3">
    <property type="entry name" value="POLY-BETA-1,6-N-ACETYL-D-GLUCOSAMINE N-DEACETYLASE"/>
    <property type="match status" value="1"/>
</dbReference>
<feature type="domain" description="NodB homology" evidence="3">
    <location>
        <begin position="214"/>
        <end position="282"/>
    </location>
</feature>
<dbReference type="PANTHER" id="PTHR34216">
    <property type="match status" value="1"/>
</dbReference>
<protein>
    <submittedName>
        <fullName evidence="4">Polysaccharide deacetylase</fullName>
    </submittedName>
</protein>
<dbReference type="AlphaFoldDB" id="A0A1I4BQB0"/>
<dbReference type="SUPFAM" id="SSF88713">
    <property type="entry name" value="Glycoside hydrolase/deacetylase"/>
    <property type="match status" value="1"/>
</dbReference>
<dbReference type="InterPro" id="IPR002509">
    <property type="entry name" value="NODB_dom"/>
</dbReference>
<keyword evidence="2" id="KW-0732">Signal</keyword>
<evidence type="ECO:0000256" key="1">
    <source>
        <dbReference type="ARBA" id="ARBA00004613"/>
    </source>
</evidence>
<gene>
    <name evidence="4" type="ORF">SAMN05216302_101318</name>
</gene>
<dbReference type="InterPro" id="IPR011330">
    <property type="entry name" value="Glyco_hydro/deAcase_b/a-brl"/>
</dbReference>
<dbReference type="CDD" id="cd10918">
    <property type="entry name" value="CE4_NodB_like_5s_6s"/>
    <property type="match status" value="1"/>
</dbReference>
<dbReference type="Pfam" id="PF01522">
    <property type="entry name" value="Polysacc_deac_1"/>
    <property type="match status" value="2"/>
</dbReference>
<evidence type="ECO:0000256" key="2">
    <source>
        <dbReference type="ARBA" id="ARBA00022729"/>
    </source>
</evidence>
<organism evidence="4 5">
    <name type="scientific">Nitrosomonas aestuarii</name>
    <dbReference type="NCBI Taxonomy" id="52441"/>
    <lineage>
        <taxon>Bacteria</taxon>
        <taxon>Pseudomonadati</taxon>
        <taxon>Pseudomonadota</taxon>
        <taxon>Betaproteobacteria</taxon>
        <taxon>Nitrosomonadales</taxon>
        <taxon>Nitrosomonadaceae</taxon>
        <taxon>Nitrosomonas</taxon>
    </lineage>
</organism>
<dbReference type="Proteomes" id="UP000199533">
    <property type="component" value="Unassembled WGS sequence"/>
</dbReference>
<dbReference type="GO" id="GO:0016810">
    <property type="term" value="F:hydrolase activity, acting on carbon-nitrogen (but not peptide) bonds"/>
    <property type="evidence" value="ECO:0007669"/>
    <property type="project" value="InterPro"/>
</dbReference>
<evidence type="ECO:0000313" key="4">
    <source>
        <dbReference type="EMBL" id="SFK70994.1"/>
    </source>
</evidence>
<dbReference type="EMBL" id="FOSP01000013">
    <property type="protein sequence ID" value="SFK70994.1"/>
    <property type="molecule type" value="Genomic_DNA"/>
</dbReference>
<reference evidence="5" key="1">
    <citation type="submission" date="2016-10" db="EMBL/GenBank/DDBJ databases">
        <authorList>
            <person name="Varghese N."/>
            <person name="Submissions S."/>
        </authorList>
    </citation>
    <scope>NUCLEOTIDE SEQUENCE [LARGE SCALE GENOMIC DNA]</scope>
    <source>
        <strain evidence="5">Nm69</strain>
    </source>
</reference>
<name>A0A1I4BQB0_9PROT</name>
<evidence type="ECO:0000259" key="3">
    <source>
        <dbReference type="Pfam" id="PF01522"/>
    </source>
</evidence>
<dbReference type="GO" id="GO:0005975">
    <property type="term" value="P:carbohydrate metabolic process"/>
    <property type="evidence" value="ECO:0007669"/>
    <property type="project" value="InterPro"/>
</dbReference>
<sequence length="339" mass="38976">MKQTILFIAKILGLFEIASWLTRNRIRILGYHGIWFLDDHFGNFLYMDPEKFHARMSWLEQSKYSIISLGKAVDDLRQRKTTPYSVVITIDDGWYGTYKYMLPVLEQKSFPATLYVYTEAVESQKPLFHILISAIFQLSNKAILKTDSVNMDSNICVDISSASKKQEALSHVLMKLHTLDSFQAEEFCRDITVALGFDYESILESRQFGLMSFDEIQKADQRGLDIQLHTHTHNVDIDAPEKIVDEISINRKKLESYVTSSLVHFCYPSGVHSPEVRRYLKANAVVSGTLCDTGLVTSETNLFELNRILDGQQVSQLEFEGEMSGFLELTREIRNIFKR</sequence>